<dbReference type="AlphaFoldDB" id="A0A9K3CPZ7"/>
<keyword evidence="4 7" id="KW-1133">Transmembrane helix</keyword>
<dbReference type="InterPro" id="IPR000791">
    <property type="entry name" value="Gpr1/Fun34/SatP-like"/>
</dbReference>
<dbReference type="GO" id="GO:0015360">
    <property type="term" value="F:acetate:proton symporter activity"/>
    <property type="evidence" value="ECO:0007669"/>
    <property type="project" value="TreeGrafter"/>
</dbReference>
<feature type="transmembrane region" description="Helical" evidence="7">
    <location>
        <begin position="64"/>
        <end position="84"/>
    </location>
</feature>
<evidence type="ECO:0000313" key="8">
    <source>
        <dbReference type="EMBL" id="GIQ80225.1"/>
    </source>
</evidence>
<accession>A0A9K3CPZ7</accession>
<dbReference type="NCBIfam" id="NF038013">
    <property type="entry name" value="AceTr_1"/>
    <property type="match status" value="1"/>
</dbReference>
<feature type="compositionally biased region" description="Basic and acidic residues" evidence="6">
    <location>
        <begin position="224"/>
        <end position="252"/>
    </location>
</feature>
<evidence type="ECO:0000256" key="6">
    <source>
        <dbReference type="SAM" id="MobiDB-lite"/>
    </source>
</evidence>
<evidence type="ECO:0000256" key="3">
    <source>
        <dbReference type="ARBA" id="ARBA00022692"/>
    </source>
</evidence>
<feature type="transmembrane region" description="Helical" evidence="7">
    <location>
        <begin position="152"/>
        <end position="172"/>
    </location>
</feature>
<sequence>MAINKVSPVNPAPIGLFGFAASTWLLNLKNAGFIDHDSIIWSTGLIVGGITQMLAGVLEFFAHSQFTCVVFTLYGSFWISLVYVNDTMGGSNDGPFACYCFIWGLLTLFMAIATFAPGMHLFSKLVFCSVTVLLFMLSLIHGMLAHNPDASVHVLETIAGVIGIFAGCAAFWEGMAGVLNSDALYGRELLPLGPRTPRLKTVDVTLDAVPETEASSAALVADVESERERERQERERQERERRNKEEQNRREAAALEQERATCLAAHATVIDRVVERVTAGFTDMLERLIVPRLDAIDCRLEGQEAAVQELKTQLGQAVNSPLHTEDPSVGPPAKRGR</sequence>
<dbReference type="Pfam" id="PF01184">
    <property type="entry name" value="Gpr1_Fun34_YaaH"/>
    <property type="match status" value="1"/>
</dbReference>
<proteinExistence type="inferred from homology"/>
<dbReference type="GO" id="GO:0005886">
    <property type="term" value="C:plasma membrane"/>
    <property type="evidence" value="ECO:0007669"/>
    <property type="project" value="TreeGrafter"/>
</dbReference>
<comment type="similarity">
    <text evidence="2">Belongs to the acetate uptake transporter (AceTr) (TC 2.A.96) family.</text>
</comment>
<feature type="transmembrane region" description="Helical" evidence="7">
    <location>
        <begin position="121"/>
        <end position="140"/>
    </location>
</feature>
<evidence type="ECO:0000256" key="7">
    <source>
        <dbReference type="SAM" id="Phobius"/>
    </source>
</evidence>
<evidence type="ECO:0000256" key="2">
    <source>
        <dbReference type="ARBA" id="ARBA00005587"/>
    </source>
</evidence>
<dbReference type="Proteomes" id="UP000265618">
    <property type="component" value="Unassembled WGS sequence"/>
</dbReference>
<gene>
    <name evidence="8" type="ORF">KIPB_000987</name>
</gene>
<dbReference type="PANTHER" id="PTHR30178:SF3">
    <property type="entry name" value="SUCCINATE-ACETATE_PROTON SYMPORTER SATP"/>
    <property type="match status" value="1"/>
</dbReference>
<evidence type="ECO:0000313" key="9">
    <source>
        <dbReference type="Proteomes" id="UP000265618"/>
    </source>
</evidence>
<keyword evidence="9" id="KW-1185">Reference proteome</keyword>
<organism evidence="8 9">
    <name type="scientific">Kipferlia bialata</name>
    <dbReference type="NCBI Taxonomy" id="797122"/>
    <lineage>
        <taxon>Eukaryota</taxon>
        <taxon>Metamonada</taxon>
        <taxon>Carpediemonas-like organisms</taxon>
        <taxon>Kipferlia</taxon>
    </lineage>
</organism>
<feature type="transmembrane region" description="Helical" evidence="7">
    <location>
        <begin position="12"/>
        <end position="28"/>
    </location>
</feature>
<feature type="transmembrane region" description="Helical" evidence="7">
    <location>
        <begin position="40"/>
        <end position="58"/>
    </location>
</feature>
<evidence type="ECO:0000256" key="1">
    <source>
        <dbReference type="ARBA" id="ARBA00004141"/>
    </source>
</evidence>
<comment type="caution">
    <text evidence="8">The sequence shown here is derived from an EMBL/GenBank/DDBJ whole genome shotgun (WGS) entry which is preliminary data.</text>
</comment>
<feature type="region of interest" description="Disordered" evidence="6">
    <location>
        <begin position="217"/>
        <end position="252"/>
    </location>
</feature>
<dbReference type="OrthoDB" id="3648309at2759"/>
<reference evidence="8 9" key="1">
    <citation type="journal article" date="2018" name="PLoS ONE">
        <title>The draft genome of Kipferlia bialata reveals reductive genome evolution in fornicate parasites.</title>
        <authorList>
            <person name="Tanifuji G."/>
            <person name="Takabayashi S."/>
            <person name="Kume K."/>
            <person name="Takagi M."/>
            <person name="Nakayama T."/>
            <person name="Kamikawa R."/>
            <person name="Inagaki Y."/>
            <person name="Hashimoto T."/>
        </authorList>
    </citation>
    <scope>NUCLEOTIDE SEQUENCE [LARGE SCALE GENOMIC DNA]</scope>
    <source>
        <strain evidence="8">NY0173</strain>
    </source>
</reference>
<feature type="region of interest" description="Disordered" evidence="6">
    <location>
        <begin position="314"/>
        <end position="337"/>
    </location>
</feature>
<dbReference type="EMBL" id="BDIP01000127">
    <property type="protein sequence ID" value="GIQ80225.1"/>
    <property type="molecule type" value="Genomic_DNA"/>
</dbReference>
<dbReference type="PANTHER" id="PTHR30178">
    <property type="entry name" value="INNER MEMBRANE PROTEIN YAAH"/>
    <property type="match status" value="1"/>
</dbReference>
<feature type="transmembrane region" description="Helical" evidence="7">
    <location>
        <begin position="96"/>
        <end position="115"/>
    </location>
</feature>
<evidence type="ECO:0000256" key="5">
    <source>
        <dbReference type="ARBA" id="ARBA00023136"/>
    </source>
</evidence>
<dbReference type="GO" id="GO:0071422">
    <property type="term" value="P:succinate transmembrane transport"/>
    <property type="evidence" value="ECO:0007669"/>
    <property type="project" value="TreeGrafter"/>
</dbReference>
<evidence type="ECO:0000256" key="4">
    <source>
        <dbReference type="ARBA" id="ARBA00022989"/>
    </source>
</evidence>
<dbReference type="InterPro" id="IPR047623">
    <property type="entry name" value="SatP"/>
</dbReference>
<name>A0A9K3CPZ7_9EUKA</name>
<keyword evidence="3 7" id="KW-0812">Transmembrane</keyword>
<comment type="subcellular location">
    <subcellularLocation>
        <location evidence="1">Membrane</location>
        <topology evidence="1">Multi-pass membrane protein</topology>
    </subcellularLocation>
</comment>
<protein>
    <submittedName>
        <fullName evidence="8">GPR1/FUN34/yaaH family protein</fullName>
    </submittedName>
</protein>
<keyword evidence="5 7" id="KW-0472">Membrane</keyword>